<dbReference type="Proteomes" id="UP000230423">
    <property type="component" value="Unassembled WGS sequence"/>
</dbReference>
<feature type="region of interest" description="Disordered" evidence="1">
    <location>
        <begin position="77"/>
        <end position="108"/>
    </location>
</feature>
<evidence type="ECO:0000256" key="1">
    <source>
        <dbReference type="SAM" id="MobiDB-lite"/>
    </source>
</evidence>
<proteinExistence type="predicted"/>
<accession>A0A2G9U238</accession>
<dbReference type="AlphaFoldDB" id="A0A2G9U238"/>
<protein>
    <recommendedName>
        <fullName evidence="4">Collagen triple helix repeat protein</fullName>
    </recommendedName>
</protein>
<evidence type="ECO:0000313" key="3">
    <source>
        <dbReference type="Proteomes" id="UP000230423"/>
    </source>
</evidence>
<dbReference type="OrthoDB" id="6380629at2759"/>
<evidence type="ECO:0000313" key="2">
    <source>
        <dbReference type="EMBL" id="PIO63772.1"/>
    </source>
</evidence>
<organism evidence="2 3">
    <name type="scientific">Teladorsagia circumcincta</name>
    <name type="common">Brown stomach worm</name>
    <name type="synonym">Ostertagia circumcincta</name>
    <dbReference type="NCBI Taxonomy" id="45464"/>
    <lineage>
        <taxon>Eukaryota</taxon>
        <taxon>Metazoa</taxon>
        <taxon>Ecdysozoa</taxon>
        <taxon>Nematoda</taxon>
        <taxon>Chromadorea</taxon>
        <taxon>Rhabditida</taxon>
        <taxon>Rhabditina</taxon>
        <taxon>Rhabditomorpha</taxon>
        <taxon>Strongyloidea</taxon>
        <taxon>Trichostrongylidae</taxon>
        <taxon>Teladorsagia</taxon>
    </lineage>
</organism>
<reference evidence="2 3" key="1">
    <citation type="submission" date="2015-09" db="EMBL/GenBank/DDBJ databases">
        <title>Draft genome of the parasitic nematode Teladorsagia circumcincta isolate WARC Sus (inbred).</title>
        <authorList>
            <person name="Mitreva M."/>
        </authorList>
    </citation>
    <scope>NUCLEOTIDE SEQUENCE [LARGE SCALE GENOMIC DNA]</scope>
    <source>
        <strain evidence="2 3">S</strain>
    </source>
</reference>
<dbReference type="EMBL" id="KZ350545">
    <property type="protein sequence ID" value="PIO63772.1"/>
    <property type="molecule type" value="Genomic_DNA"/>
</dbReference>
<feature type="compositionally biased region" description="Gly residues" evidence="1">
    <location>
        <begin position="159"/>
        <end position="168"/>
    </location>
</feature>
<name>A0A2G9U238_TELCI</name>
<gene>
    <name evidence="2" type="ORF">TELCIR_14621</name>
</gene>
<evidence type="ECO:0008006" key="4">
    <source>
        <dbReference type="Google" id="ProtNLM"/>
    </source>
</evidence>
<keyword evidence="3" id="KW-1185">Reference proteome</keyword>
<feature type="region of interest" description="Disordered" evidence="1">
    <location>
        <begin position="128"/>
        <end position="176"/>
    </location>
</feature>
<sequence length="176" mass="18024">MGTHGLLPHLEKNRRSAAGYDLESLLWCKPQLSLLISDSCNRENEVDERLKTERGRGKDQYGAYEAQGVNAGPVCGGCPPGPAGPEGVQGPDGVPGHDGIDGFPGEDADDWQNAPFIGCIQCPTGKPGVAGERGKPQVVGSPAAHSVGSNAPAPEYSAGSGGYSGGTGHAISNYGR</sequence>